<keyword evidence="2" id="KW-1185">Reference proteome</keyword>
<dbReference type="Proteomes" id="UP001054945">
    <property type="component" value="Unassembled WGS sequence"/>
</dbReference>
<proteinExistence type="predicted"/>
<dbReference type="EMBL" id="BPLR01014994">
    <property type="protein sequence ID" value="GIY72826.1"/>
    <property type="molecule type" value="Genomic_DNA"/>
</dbReference>
<name>A0AAV4VSP8_CAEEX</name>
<dbReference type="AlphaFoldDB" id="A0AAV4VSP8"/>
<evidence type="ECO:0000313" key="1">
    <source>
        <dbReference type="EMBL" id="GIY72826.1"/>
    </source>
</evidence>
<organism evidence="1 2">
    <name type="scientific">Caerostris extrusa</name>
    <name type="common">Bark spider</name>
    <name type="synonym">Caerostris bankana</name>
    <dbReference type="NCBI Taxonomy" id="172846"/>
    <lineage>
        <taxon>Eukaryota</taxon>
        <taxon>Metazoa</taxon>
        <taxon>Ecdysozoa</taxon>
        <taxon>Arthropoda</taxon>
        <taxon>Chelicerata</taxon>
        <taxon>Arachnida</taxon>
        <taxon>Araneae</taxon>
        <taxon>Araneomorphae</taxon>
        <taxon>Entelegynae</taxon>
        <taxon>Araneoidea</taxon>
        <taxon>Araneidae</taxon>
        <taxon>Caerostris</taxon>
    </lineage>
</organism>
<sequence>MDDVQSSNSMISSNNNYFKSSKSINELVLRLGQKSFEEIHIICQHRDAKHKIPRTNPFLIQADIKKHINRHDNITNMKFSRQGKLIFSTADPVCAAQILNLDKILETPISTAVTFENISERFLVFDIPTNLPLSELATEIMHKNDMEVVELRRFVKLNSTQEFSPVLITILGTFLPDSIKIWFTNQKIRQFVDRVRQCLHCYDFTHATRVCDRNICPRCGVNHEGLCQGPKNAFIVLDLIQQLPKSAHVISMNKKILEFKCRNHLTIGEARRIYVQSSKTNYSDAAKTNTTAPNIEEIVNQRVESIVQNITIKMEQQTTLLIEIFQKTIENLVQYLVSVFHQTDLKKNP</sequence>
<gene>
    <name evidence="1" type="ORF">CEXT_637531</name>
</gene>
<comment type="caution">
    <text evidence="1">The sequence shown here is derived from an EMBL/GenBank/DDBJ whole genome shotgun (WGS) entry which is preliminary data.</text>
</comment>
<reference evidence="1 2" key="1">
    <citation type="submission" date="2021-06" db="EMBL/GenBank/DDBJ databases">
        <title>Caerostris extrusa draft genome.</title>
        <authorList>
            <person name="Kono N."/>
            <person name="Arakawa K."/>
        </authorList>
    </citation>
    <scope>NUCLEOTIDE SEQUENCE [LARGE SCALE GENOMIC DNA]</scope>
</reference>
<evidence type="ECO:0000313" key="2">
    <source>
        <dbReference type="Proteomes" id="UP001054945"/>
    </source>
</evidence>
<accession>A0AAV4VSP8</accession>
<protein>
    <submittedName>
        <fullName evidence="1">Uncharacterized protein</fullName>
    </submittedName>
</protein>